<proteinExistence type="predicted"/>
<evidence type="ECO:0000313" key="2">
    <source>
        <dbReference type="Proteomes" id="UP000286931"/>
    </source>
</evidence>
<dbReference type="RefSeq" id="WP_160161809.1">
    <property type="nucleotide sequence ID" value="NZ_BIFH01000050.1"/>
</dbReference>
<gene>
    <name evidence="1" type="ORF">EHYA_09333</name>
</gene>
<sequence length="50" mass="5544">MNHDRDEDVTITIVLPDDSGARLPNCTRTSGCLLPQGHPSPRCMVPNTRR</sequence>
<evidence type="ECO:0000313" key="1">
    <source>
        <dbReference type="EMBL" id="GCE01567.1"/>
    </source>
</evidence>
<dbReference type="Proteomes" id="UP000286931">
    <property type="component" value="Unassembled WGS sequence"/>
</dbReference>
<reference evidence="1 2" key="1">
    <citation type="submission" date="2018-12" db="EMBL/GenBank/DDBJ databases">
        <title>Draft genome sequence of Embleya hyalina NBRC 13850T.</title>
        <authorList>
            <person name="Komaki H."/>
            <person name="Hosoyama A."/>
            <person name="Kimura A."/>
            <person name="Ichikawa N."/>
            <person name="Tamura T."/>
        </authorList>
    </citation>
    <scope>NUCLEOTIDE SEQUENCE [LARGE SCALE GENOMIC DNA]</scope>
    <source>
        <strain evidence="1 2">NBRC 13850</strain>
    </source>
</reference>
<comment type="caution">
    <text evidence="1">The sequence shown here is derived from an EMBL/GenBank/DDBJ whole genome shotgun (WGS) entry which is preliminary data.</text>
</comment>
<dbReference type="AlphaFoldDB" id="A0A401Z3Z8"/>
<protein>
    <submittedName>
        <fullName evidence="1">Uncharacterized protein</fullName>
    </submittedName>
</protein>
<keyword evidence="2" id="KW-1185">Reference proteome</keyword>
<dbReference type="EMBL" id="BIFH01000050">
    <property type="protein sequence ID" value="GCE01567.1"/>
    <property type="molecule type" value="Genomic_DNA"/>
</dbReference>
<accession>A0A401Z3Z8</accession>
<organism evidence="1 2">
    <name type="scientific">Embleya hyalina</name>
    <dbReference type="NCBI Taxonomy" id="516124"/>
    <lineage>
        <taxon>Bacteria</taxon>
        <taxon>Bacillati</taxon>
        <taxon>Actinomycetota</taxon>
        <taxon>Actinomycetes</taxon>
        <taxon>Kitasatosporales</taxon>
        <taxon>Streptomycetaceae</taxon>
        <taxon>Embleya</taxon>
    </lineage>
</organism>
<name>A0A401Z3Z8_9ACTN</name>